<accession>A0A0F9LCM7</accession>
<evidence type="ECO:0000313" key="1">
    <source>
        <dbReference type="EMBL" id="KKM25255.1"/>
    </source>
</evidence>
<dbReference type="EMBL" id="LAZR01012753">
    <property type="protein sequence ID" value="KKM25255.1"/>
    <property type="molecule type" value="Genomic_DNA"/>
</dbReference>
<reference evidence="1" key="1">
    <citation type="journal article" date="2015" name="Nature">
        <title>Complex archaea that bridge the gap between prokaryotes and eukaryotes.</title>
        <authorList>
            <person name="Spang A."/>
            <person name="Saw J.H."/>
            <person name="Jorgensen S.L."/>
            <person name="Zaremba-Niedzwiedzka K."/>
            <person name="Martijn J."/>
            <person name="Lind A.E."/>
            <person name="van Eijk R."/>
            <person name="Schleper C."/>
            <person name="Guy L."/>
            <person name="Ettema T.J."/>
        </authorList>
    </citation>
    <scope>NUCLEOTIDE SEQUENCE</scope>
</reference>
<protein>
    <submittedName>
        <fullName evidence="1">Uncharacterized protein</fullName>
    </submittedName>
</protein>
<proteinExistence type="predicted"/>
<dbReference type="Pfam" id="PF10983">
    <property type="entry name" value="DUF2793"/>
    <property type="match status" value="1"/>
</dbReference>
<sequence>MSDVSANLTLPFLQPSQAQKHVTHNEALQRLDLLVQLSVLDRDLTAPPGSP</sequence>
<gene>
    <name evidence="1" type="ORF">LCGC14_1596850</name>
</gene>
<organism evidence="1">
    <name type="scientific">marine sediment metagenome</name>
    <dbReference type="NCBI Taxonomy" id="412755"/>
    <lineage>
        <taxon>unclassified sequences</taxon>
        <taxon>metagenomes</taxon>
        <taxon>ecological metagenomes</taxon>
    </lineage>
</organism>
<dbReference type="AlphaFoldDB" id="A0A0F9LCM7"/>
<feature type="non-terminal residue" evidence="1">
    <location>
        <position position="51"/>
    </location>
</feature>
<name>A0A0F9LCM7_9ZZZZ</name>
<dbReference type="InterPro" id="IPR021251">
    <property type="entry name" value="DUF2793"/>
</dbReference>
<comment type="caution">
    <text evidence="1">The sequence shown here is derived from an EMBL/GenBank/DDBJ whole genome shotgun (WGS) entry which is preliminary data.</text>
</comment>